<dbReference type="EMBL" id="PDWW01000005">
    <property type="protein sequence ID" value="KAF1726188.1"/>
    <property type="molecule type" value="Genomic_DNA"/>
</dbReference>
<protein>
    <recommendedName>
        <fullName evidence="1">Glycosyltransferase subfamily 4-like N-terminal domain-containing protein</fullName>
    </recommendedName>
</protein>
<dbReference type="Pfam" id="PF13439">
    <property type="entry name" value="Glyco_transf_4"/>
    <property type="match status" value="1"/>
</dbReference>
<dbReference type="Gene3D" id="3.40.50.2000">
    <property type="entry name" value="Glycogen Phosphorylase B"/>
    <property type="match status" value="2"/>
</dbReference>
<comment type="caution">
    <text evidence="2">The sequence shown here is derived from an EMBL/GenBank/DDBJ whole genome shotgun (WGS) entry which is preliminary data.</text>
</comment>
<gene>
    <name evidence="2" type="ORF">CSC78_05870</name>
</gene>
<proteinExistence type="predicted"/>
<name>A0ABQ6ZJ98_9GAMM</name>
<dbReference type="Proteomes" id="UP000781710">
    <property type="component" value="Unassembled WGS sequence"/>
</dbReference>
<dbReference type="RefSeq" id="WP_162336975.1">
    <property type="nucleotide sequence ID" value="NZ_JBHSRQ010000008.1"/>
</dbReference>
<dbReference type="SUPFAM" id="SSF53756">
    <property type="entry name" value="UDP-Glycosyltransferase/glycogen phosphorylase"/>
    <property type="match status" value="1"/>
</dbReference>
<sequence>MRILLIAYDFPPIPSPQSLRWAYLARELDRQGYQVSVLAADIPGYGSGGLPVLPETIRVHRVWPGFLTSGRRSLGGVCVDLGVPYWSAETPAPTVVIEPAPAVAIGDVEPAPVQLNWKGKLYFGAKSLLPRAPSFSVRHELLGTARRWASAWMFPDYRAEWSFWARRELRNILKSHAPELVITSHEPAFTLPLGMEAKRRGFRWVADMGDPVLAPYTPARWRKRAFELERAVCAHADLVTVTSERTISVLEERHGVQRSRFHLLTQGFDAERPSEVAGSPGGGFEGDRLELLYTGSFYSFRRIDALLDAVLETDSVRLTVATIAPPDVLLEAQRRHPGKVRIVGFLPHDKALDLQRGCDVLVNIANDDPMQVPGKVYEYLGAGVRILHVGGGADAATELLSRSGVGVSAPNDARALSAVLREWRDEKLKVGERLTCKATPSFNLRAHSWQALAESLADSIERARQAGWRISSSTEHSRIADGEILRQRDF</sequence>
<organism evidence="2 3">
    <name type="scientific">Pseudoxanthomonas japonensis</name>
    <dbReference type="NCBI Taxonomy" id="69284"/>
    <lineage>
        <taxon>Bacteria</taxon>
        <taxon>Pseudomonadati</taxon>
        <taxon>Pseudomonadota</taxon>
        <taxon>Gammaproteobacteria</taxon>
        <taxon>Lysobacterales</taxon>
        <taxon>Lysobacteraceae</taxon>
        <taxon>Pseudoxanthomonas</taxon>
    </lineage>
</organism>
<dbReference type="InterPro" id="IPR028098">
    <property type="entry name" value="Glyco_trans_4-like_N"/>
</dbReference>
<evidence type="ECO:0000313" key="3">
    <source>
        <dbReference type="Proteomes" id="UP000781710"/>
    </source>
</evidence>
<feature type="domain" description="Glycosyltransferase subfamily 4-like N-terminal" evidence="1">
    <location>
        <begin position="145"/>
        <end position="272"/>
    </location>
</feature>
<reference evidence="2 3" key="1">
    <citation type="submission" date="2017-10" db="EMBL/GenBank/DDBJ databases">
        <title>Whole genome sequencing of members of genus Pseudoxanthomonas.</title>
        <authorList>
            <person name="Kumar S."/>
            <person name="Bansal K."/>
            <person name="Kaur A."/>
            <person name="Patil P."/>
            <person name="Sharma S."/>
            <person name="Patil P.B."/>
        </authorList>
    </citation>
    <scope>NUCLEOTIDE SEQUENCE [LARGE SCALE GENOMIC DNA]</scope>
    <source>
        <strain evidence="2 3">DSM 17109</strain>
    </source>
</reference>
<accession>A0ABQ6ZJ98</accession>
<keyword evidence="3" id="KW-1185">Reference proteome</keyword>
<evidence type="ECO:0000259" key="1">
    <source>
        <dbReference type="Pfam" id="PF13439"/>
    </source>
</evidence>
<evidence type="ECO:0000313" key="2">
    <source>
        <dbReference type="EMBL" id="KAF1726188.1"/>
    </source>
</evidence>